<dbReference type="InterPro" id="IPR038717">
    <property type="entry name" value="Tc1-like_DDE_dom"/>
</dbReference>
<feature type="domain" description="Tc1-like transposase DDE" evidence="1">
    <location>
        <begin position="24"/>
        <end position="98"/>
    </location>
</feature>
<proteinExistence type="predicted"/>
<reference evidence="2 3" key="1">
    <citation type="submission" date="2020-08" db="EMBL/GenBank/DDBJ databases">
        <title>Genomic Encyclopedia of Type Strains, Phase IV (KMG-V): Genome sequencing to study the core and pangenomes of soil and plant-associated prokaryotes.</title>
        <authorList>
            <person name="Whitman W."/>
        </authorList>
    </citation>
    <scope>NUCLEOTIDE SEQUENCE [LARGE SCALE GENOMIC DNA]</scope>
    <source>
        <strain evidence="2 3">JPY162</strain>
    </source>
</reference>
<accession>A0A7W8LFF6</accession>
<evidence type="ECO:0000259" key="1">
    <source>
        <dbReference type="Pfam" id="PF13358"/>
    </source>
</evidence>
<dbReference type="EMBL" id="JACHDE010000056">
    <property type="protein sequence ID" value="MBB5406010.1"/>
    <property type="molecule type" value="Genomic_DNA"/>
</dbReference>
<dbReference type="RefSeq" id="WP_375792197.1">
    <property type="nucleotide sequence ID" value="NZ_JACHDE010000056.1"/>
</dbReference>
<dbReference type="Pfam" id="PF13358">
    <property type="entry name" value="DDE_3"/>
    <property type="match status" value="1"/>
</dbReference>
<name>A0A7W8LFF6_9BURK</name>
<dbReference type="AlphaFoldDB" id="A0A7W8LFF6"/>
<evidence type="ECO:0000313" key="2">
    <source>
        <dbReference type="EMBL" id="MBB5406010.1"/>
    </source>
</evidence>
<dbReference type="Proteomes" id="UP000592820">
    <property type="component" value="Unassembled WGS sequence"/>
</dbReference>
<comment type="caution">
    <text evidence="2">The sequence shown here is derived from an EMBL/GenBank/DDBJ whole genome shotgun (WGS) entry which is preliminary data.</text>
</comment>
<evidence type="ECO:0000313" key="3">
    <source>
        <dbReference type="Proteomes" id="UP000592820"/>
    </source>
</evidence>
<organism evidence="2 3">
    <name type="scientific">Paraburkholderia youngii</name>
    <dbReference type="NCBI Taxonomy" id="2782701"/>
    <lineage>
        <taxon>Bacteria</taxon>
        <taxon>Pseudomonadati</taxon>
        <taxon>Pseudomonadota</taxon>
        <taxon>Betaproteobacteria</taxon>
        <taxon>Burkholderiales</taxon>
        <taxon>Burkholderiaceae</taxon>
        <taxon>Paraburkholderia</taxon>
    </lineage>
</organism>
<sequence>MDEKSQTQTLNRTQPMLPLALGIAERRTHDCMRHSTTALFAALDSATGEIIGELHRRHRSSEFVQFLRPIAAKLPSELDVHLVMDNYGTHKTSSKELVCSTSARSCALQSNFCFLP</sequence>
<gene>
    <name evidence="2" type="ORF">HDG41_008109</name>
</gene>
<protein>
    <recommendedName>
        <fullName evidence="1">Tc1-like transposase DDE domain-containing protein</fullName>
    </recommendedName>
</protein>